<dbReference type="Gene3D" id="3.40.50.10140">
    <property type="entry name" value="Toll/interleukin-1 receptor homology (TIR) domain"/>
    <property type="match status" value="1"/>
</dbReference>
<sequence>MPLVFISYASDDEAKAVKLARALRRAKDIDVWIDIEQIEPADDFLDKMTDGIKRADKFIVCLSPAFTSRPPTSWVRRELKQAIVKEVKSGQLSIIPVRLLKGGEIPDELGTRAYADLSTRKRWKRNLPRLIKAIRK</sequence>
<dbReference type="InterPro" id="IPR035897">
    <property type="entry name" value="Toll_tir_struct_dom_sf"/>
</dbReference>
<dbReference type="SMART" id="SM00255">
    <property type="entry name" value="TIR"/>
    <property type="match status" value="1"/>
</dbReference>
<accession>A0AAE4Z7E9</accession>
<comment type="caution">
    <text evidence="2">The sequence shown here is derived from an EMBL/GenBank/DDBJ whole genome shotgun (WGS) entry which is preliminary data.</text>
</comment>
<dbReference type="InterPro" id="IPR000157">
    <property type="entry name" value="TIR_dom"/>
</dbReference>
<dbReference type="EMBL" id="JAACAK010000022">
    <property type="protein sequence ID" value="NIR74082.1"/>
    <property type="molecule type" value="Genomic_DNA"/>
</dbReference>
<proteinExistence type="predicted"/>
<evidence type="ECO:0000313" key="2">
    <source>
        <dbReference type="EMBL" id="NIR74082.1"/>
    </source>
</evidence>
<gene>
    <name evidence="2" type="ORF">GWO12_03070</name>
</gene>
<name>A0AAE4Z7E9_9BACT</name>
<reference evidence="2 3" key="1">
    <citation type="submission" date="2020-01" db="EMBL/GenBank/DDBJ databases">
        <title>Genomes assembled from Gulf of Kutch pelagic sediment metagenomes.</title>
        <authorList>
            <person name="Chandrashekar M."/>
            <person name="Mahajan M.S."/>
            <person name="Dave K.J."/>
            <person name="Vatsa P."/>
            <person name="Nathani N.M."/>
        </authorList>
    </citation>
    <scope>NUCLEOTIDE SEQUENCE [LARGE SCALE GENOMIC DNA]</scope>
    <source>
        <strain evidence="2">KS3-K002</strain>
    </source>
</reference>
<keyword evidence="2" id="KW-0675">Receptor</keyword>
<feature type="domain" description="TIR" evidence="1">
    <location>
        <begin position="1"/>
        <end position="136"/>
    </location>
</feature>
<dbReference type="PROSITE" id="PS50104">
    <property type="entry name" value="TIR"/>
    <property type="match status" value="1"/>
</dbReference>
<organism evidence="2 3">
    <name type="scientific">Candidatus Kutchimonas denitrificans</name>
    <dbReference type="NCBI Taxonomy" id="3056748"/>
    <lineage>
        <taxon>Bacteria</taxon>
        <taxon>Pseudomonadati</taxon>
        <taxon>Gemmatimonadota</taxon>
        <taxon>Gemmatimonadia</taxon>
        <taxon>Candidatus Palauibacterales</taxon>
        <taxon>Candidatus Palauibacteraceae</taxon>
        <taxon>Candidatus Kutchimonas</taxon>
    </lineage>
</organism>
<dbReference type="Pfam" id="PF13676">
    <property type="entry name" value="TIR_2"/>
    <property type="match status" value="1"/>
</dbReference>
<dbReference type="SUPFAM" id="SSF52200">
    <property type="entry name" value="Toll/Interleukin receptor TIR domain"/>
    <property type="match status" value="1"/>
</dbReference>
<evidence type="ECO:0000313" key="3">
    <source>
        <dbReference type="Proteomes" id="UP000702544"/>
    </source>
</evidence>
<evidence type="ECO:0000259" key="1">
    <source>
        <dbReference type="PROSITE" id="PS50104"/>
    </source>
</evidence>
<dbReference type="Proteomes" id="UP000702544">
    <property type="component" value="Unassembled WGS sequence"/>
</dbReference>
<protein>
    <submittedName>
        <fullName evidence="2">Toll/interleukin-1 receptor domain-containing protein</fullName>
    </submittedName>
</protein>
<dbReference type="GO" id="GO:0007165">
    <property type="term" value="P:signal transduction"/>
    <property type="evidence" value="ECO:0007669"/>
    <property type="project" value="InterPro"/>
</dbReference>
<dbReference type="AlphaFoldDB" id="A0AAE4Z7E9"/>